<dbReference type="PANTHER" id="PTHR17224:SF1">
    <property type="entry name" value="PEPTIDYL-TRNA HYDROLASE"/>
    <property type="match status" value="1"/>
</dbReference>
<evidence type="ECO:0000256" key="1">
    <source>
        <dbReference type="ARBA" id="ARBA00013260"/>
    </source>
</evidence>
<evidence type="ECO:0000313" key="7">
    <source>
        <dbReference type="Proteomes" id="UP000590412"/>
    </source>
</evidence>
<dbReference type="CDD" id="cd00462">
    <property type="entry name" value="PTH"/>
    <property type="match status" value="1"/>
</dbReference>
<keyword evidence="4" id="KW-0694">RNA-binding</keyword>
<dbReference type="GO" id="GO:0004045">
    <property type="term" value="F:peptidyl-tRNA hydrolase activity"/>
    <property type="evidence" value="ECO:0007669"/>
    <property type="project" value="UniProtKB-EC"/>
</dbReference>
<dbReference type="Gene3D" id="3.40.50.1470">
    <property type="entry name" value="Peptidyl-tRNA hydrolase"/>
    <property type="match status" value="1"/>
</dbReference>
<dbReference type="InterPro" id="IPR018171">
    <property type="entry name" value="Pept_tRNA_hydro_CS"/>
</dbReference>
<name>A0A8X7TCV9_CANPA</name>
<dbReference type="GO" id="GO:0000049">
    <property type="term" value="F:tRNA binding"/>
    <property type="evidence" value="ECO:0007669"/>
    <property type="project" value="UniProtKB-KW"/>
</dbReference>
<dbReference type="EC" id="3.1.1.29" evidence="1"/>
<dbReference type="EMBL" id="JABWAB010000001">
    <property type="protein sequence ID" value="KAF6059160.1"/>
    <property type="molecule type" value="Genomic_DNA"/>
</dbReference>
<dbReference type="InterPro" id="IPR001328">
    <property type="entry name" value="Pept_tRNA_hydro"/>
</dbReference>
<accession>A0A8X7TCV9</accession>
<comment type="caution">
    <text evidence="6">The sequence shown here is derived from an EMBL/GenBank/DDBJ whole genome shotgun (WGS) entry which is preliminary data.</text>
</comment>
<sequence>METLEDIRKYLQQNGVCLKDISTNIEYEALLKLKSWVNQEDKELAMDWDQFQDCVTIMFENYCTAASEIHQKLDECADHRKALLDHSLNSDVKRSEPTGNGTMLRGLINAYWPVKAVPDLSFTRGIFICSIGNPEPEYKDTRHNVGHKVMDQLIHMYWKEHLYKQENYYYSRKYPNLVLFKSDSTLMNLQGKIVWKHFQQFRKQSNLIVLHDDLERNLGKFQVRKPGTSSRGHNGLKSIDEVYKNKYEKIAIGIGRPSSKSVTNYVLSKFDAKEQEILDFEVIPKVVKELECKIEADLRRLRSSKGKEAPLPVGIKKV</sequence>
<dbReference type="AlphaFoldDB" id="A0A8X7TCV9"/>
<reference evidence="6" key="1">
    <citation type="submission" date="2020-03" db="EMBL/GenBank/DDBJ databases">
        <title>FDA dAtabase for Regulatory Grade micrObial Sequences (FDA-ARGOS): Supporting development and validation of Infectious Disease Dx tests.</title>
        <authorList>
            <person name="Campos J."/>
            <person name="Goldberg B."/>
            <person name="Tallon L."/>
            <person name="Sadzewicz L."/>
            <person name="Vavikolanu K."/>
            <person name="Mehta A."/>
            <person name="Aluvathingal J."/>
            <person name="Nadendla S."/>
            <person name="Nandy P."/>
            <person name="Geyer C."/>
            <person name="Yan Y."/>
            <person name="Sichtig H."/>
        </authorList>
    </citation>
    <scope>NUCLEOTIDE SEQUENCE [LARGE SCALE GENOMIC DNA]</scope>
    <source>
        <strain evidence="6">FDAARGOS_652</strain>
    </source>
</reference>
<comment type="similarity">
    <text evidence="5">Belongs to the PTH family.</text>
</comment>
<evidence type="ECO:0000256" key="3">
    <source>
        <dbReference type="ARBA" id="ARBA00022801"/>
    </source>
</evidence>
<evidence type="ECO:0000256" key="2">
    <source>
        <dbReference type="ARBA" id="ARBA00022555"/>
    </source>
</evidence>
<dbReference type="PROSITE" id="PS01196">
    <property type="entry name" value="PEPT_TRNA_HYDROL_2"/>
    <property type="match status" value="1"/>
</dbReference>
<proteinExistence type="inferred from homology"/>
<keyword evidence="3 6" id="KW-0378">Hydrolase</keyword>
<dbReference type="InterPro" id="IPR036416">
    <property type="entry name" value="Pept_tRNA_hydro_sf"/>
</dbReference>
<keyword evidence="2" id="KW-0820">tRNA-binding</keyword>
<dbReference type="PANTHER" id="PTHR17224">
    <property type="entry name" value="PEPTIDYL-TRNA HYDROLASE"/>
    <property type="match status" value="1"/>
</dbReference>
<organism evidence="6 7">
    <name type="scientific">Candida parapsilosis</name>
    <name type="common">Yeast</name>
    <dbReference type="NCBI Taxonomy" id="5480"/>
    <lineage>
        <taxon>Eukaryota</taxon>
        <taxon>Fungi</taxon>
        <taxon>Dikarya</taxon>
        <taxon>Ascomycota</taxon>
        <taxon>Saccharomycotina</taxon>
        <taxon>Pichiomycetes</taxon>
        <taxon>Debaryomycetaceae</taxon>
        <taxon>Candida/Lodderomyces clade</taxon>
        <taxon>Candida</taxon>
    </lineage>
</organism>
<evidence type="ECO:0000313" key="6">
    <source>
        <dbReference type="EMBL" id="KAF6059160.1"/>
    </source>
</evidence>
<dbReference type="NCBIfam" id="TIGR00447">
    <property type="entry name" value="pth"/>
    <property type="match status" value="1"/>
</dbReference>
<evidence type="ECO:0000256" key="4">
    <source>
        <dbReference type="ARBA" id="ARBA00022884"/>
    </source>
</evidence>
<protein>
    <recommendedName>
        <fullName evidence="1">peptidyl-tRNA hydrolase</fullName>
        <ecNumber evidence="1">3.1.1.29</ecNumber>
    </recommendedName>
</protein>
<dbReference type="Pfam" id="PF01195">
    <property type="entry name" value="Pept_tRNA_hydro"/>
    <property type="match status" value="1"/>
</dbReference>
<evidence type="ECO:0000256" key="5">
    <source>
        <dbReference type="ARBA" id="ARBA00038063"/>
    </source>
</evidence>
<gene>
    <name evidence="6" type="ORF">FOB60_000742</name>
</gene>
<dbReference type="Proteomes" id="UP000590412">
    <property type="component" value="Unassembled WGS sequence"/>
</dbReference>
<dbReference type="SUPFAM" id="SSF53178">
    <property type="entry name" value="Peptidyl-tRNA hydrolase-like"/>
    <property type="match status" value="1"/>
</dbReference>
<dbReference type="PROSITE" id="PS01195">
    <property type="entry name" value="PEPT_TRNA_HYDROL_1"/>
    <property type="match status" value="1"/>
</dbReference>